<evidence type="ECO:0000256" key="5">
    <source>
        <dbReference type="PROSITE-ProRule" id="PRU00335"/>
    </source>
</evidence>
<dbReference type="InterPro" id="IPR039538">
    <property type="entry name" value="BetI_C"/>
</dbReference>
<name>A0ABV2Y131_9ACTN</name>
<reference evidence="8 9" key="1">
    <citation type="submission" date="2024-06" db="EMBL/GenBank/DDBJ databases">
        <title>The Natural Products Discovery Center: Release of the First 8490 Sequenced Strains for Exploring Actinobacteria Biosynthetic Diversity.</title>
        <authorList>
            <person name="Kalkreuter E."/>
            <person name="Kautsar S.A."/>
            <person name="Yang D."/>
            <person name="Bader C.D."/>
            <person name="Teijaro C.N."/>
            <person name="Fluegel L."/>
            <person name="Davis C.M."/>
            <person name="Simpson J.R."/>
            <person name="Lauterbach L."/>
            <person name="Steele A.D."/>
            <person name="Gui C."/>
            <person name="Meng S."/>
            <person name="Li G."/>
            <person name="Viehrig K."/>
            <person name="Ye F."/>
            <person name="Su P."/>
            <person name="Kiefer A.F."/>
            <person name="Nichols A."/>
            <person name="Cepeda A.J."/>
            <person name="Yan W."/>
            <person name="Fan B."/>
            <person name="Jiang Y."/>
            <person name="Adhikari A."/>
            <person name="Zheng C.-J."/>
            <person name="Schuster L."/>
            <person name="Cowan T.M."/>
            <person name="Smanski M.J."/>
            <person name="Chevrette M.G."/>
            <person name="De Carvalho L.P.S."/>
            <person name="Shen B."/>
        </authorList>
    </citation>
    <scope>NUCLEOTIDE SEQUENCE [LARGE SCALE GENOMIC DNA]</scope>
    <source>
        <strain evidence="8 9">NPDC019583</strain>
    </source>
</reference>
<feature type="DNA-binding region" description="H-T-H motif" evidence="5">
    <location>
        <begin position="81"/>
        <end position="100"/>
    </location>
</feature>
<evidence type="ECO:0000256" key="1">
    <source>
        <dbReference type="ARBA" id="ARBA00022491"/>
    </source>
</evidence>
<dbReference type="InterPro" id="IPR001647">
    <property type="entry name" value="HTH_TetR"/>
</dbReference>
<feature type="compositionally biased region" description="Polar residues" evidence="6">
    <location>
        <begin position="289"/>
        <end position="298"/>
    </location>
</feature>
<dbReference type="InterPro" id="IPR050109">
    <property type="entry name" value="HTH-type_TetR-like_transc_reg"/>
</dbReference>
<dbReference type="PANTHER" id="PTHR30055:SF234">
    <property type="entry name" value="HTH-TYPE TRANSCRIPTIONAL REGULATOR BETI"/>
    <property type="match status" value="1"/>
</dbReference>
<keyword evidence="4" id="KW-0804">Transcription</keyword>
<evidence type="ECO:0000256" key="6">
    <source>
        <dbReference type="SAM" id="MobiDB-lite"/>
    </source>
</evidence>
<keyword evidence="3 5" id="KW-0238">DNA-binding</keyword>
<organism evidence="8 9">
    <name type="scientific">Streptomyces olindensis</name>
    <dbReference type="NCBI Taxonomy" id="358823"/>
    <lineage>
        <taxon>Bacteria</taxon>
        <taxon>Bacillati</taxon>
        <taxon>Actinomycetota</taxon>
        <taxon>Actinomycetes</taxon>
        <taxon>Kitasatosporales</taxon>
        <taxon>Streptomycetaceae</taxon>
        <taxon>Streptomyces</taxon>
    </lineage>
</organism>
<dbReference type="RefSeq" id="WP_359791302.1">
    <property type="nucleotide sequence ID" value="NZ_JBEYBN010000043.1"/>
</dbReference>
<evidence type="ECO:0000313" key="9">
    <source>
        <dbReference type="Proteomes" id="UP001550603"/>
    </source>
</evidence>
<evidence type="ECO:0000313" key="8">
    <source>
        <dbReference type="EMBL" id="MEU2269973.1"/>
    </source>
</evidence>
<feature type="compositionally biased region" description="Low complexity" evidence="6">
    <location>
        <begin position="272"/>
        <end position="287"/>
    </location>
</feature>
<evidence type="ECO:0000256" key="4">
    <source>
        <dbReference type="ARBA" id="ARBA00023163"/>
    </source>
</evidence>
<evidence type="ECO:0000256" key="3">
    <source>
        <dbReference type="ARBA" id="ARBA00023125"/>
    </source>
</evidence>
<feature type="region of interest" description="Disordered" evidence="6">
    <location>
        <begin position="272"/>
        <end position="298"/>
    </location>
</feature>
<dbReference type="PANTHER" id="PTHR30055">
    <property type="entry name" value="HTH-TYPE TRANSCRIPTIONAL REGULATOR RUTR"/>
    <property type="match status" value="1"/>
</dbReference>
<dbReference type="Proteomes" id="UP001550603">
    <property type="component" value="Unassembled WGS sequence"/>
</dbReference>
<dbReference type="SUPFAM" id="SSF46689">
    <property type="entry name" value="Homeodomain-like"/>
    <property type="match status" value="1"/>
</dbReference>
<evidence type="ECO:0000259" key="7">
    <source>
        <dbReference type="PROSITE" id="PS50977"/>
    </source>
</evidence>
<dbReference type="SUPFAM" id="SSF48498">
    <property type="entry name" value="Tetracyclin repressor-like, C-terminal domain"/>
    <property type="match status" value="1"/>
</dbReference>
<dbReference type="EMBL" id="JBEYBN010000043">
    <property type="protein sequence ID" value="MEU2269973.1"/>
    <property type="molecule type" value="Genomic_DNA"/>
</dbReference>
<dbReference type="InterPro" id="IPR009057">
    <property type="entry name" value="Homeodomain-like_sf"/>
</dbReference>
<feature type="region of interest" description="Disordered" evidence="6">
    <location>
        <begin position="36"/>
        <end position="55"/>
    </location>
</feature>
<dbReference type="PROSITE" id="PS50977">
    <property type="entry name" value="HTH_TETR_2"/>
    <property type="match status" value="1"/>
</dbReference>
<gene>
    <name evidence="8" type="ORF">ABZ568_26935</name>
</gene>
<keyword evidence="1" id="KW-0678">Repressor</keyword>
<dbReference type="InterPro" id="IPR036271">
    <property type="entry name" value="Tet_transcr_reg_TetR-rel_C_sf"/>
</dbReference>
<evidence type="ECO:0000256" key="2">
    <source>
        <dbReference type="ARBA" id="ARBA00023015"/>
    </source>
</evidence>
<dbReference type="Gene3D" id="1.10.357.10">
    <property type="entry name" value="Tetracycline Repressor, domain 2"/>
    <property type="match status" value="1"/>
</dbReference>
<comment type="caution">
    <text evidence="8">The sequence shown here is derived from an EMBL/GenBank/DDBJ whole genome shotgun (WGS) entry which is preliminary data.</text>
</comment>
<proteinExistence type="predicted"/>
<feature type="domain" description="HTH tetR-type" evidence="7">
    <location>
        <begin position="58"/>
        <end position="118"/>
    </location>
</feature>
<keyword evidence="9" id="KW-1185">Reference proteome</keyword>
<accession>A0ABV2Y131</accession>
<feature type="compositionally biased region" description="Pro residues" evidence="6">
    <location>
        <begin position="42"/>
        <end position="51"/>
    </location>
</feature>
<sequence>MRDEKKCPVCGARVARPERGRPPVYCSRSCQARAYRRRRQPLPEPGTPPVSRPTDVRARQRLRIAEAVWRIAAGQGLEAASMRRIAAEARVSLRVVQYHFDSKHALLVDALRLLHEENERLARARIPYDMTDPCALLRAVLDEFLPLDDQRAFALRVFTAYYARSLTDPALAAVFLSAEQPFERLVADIIGVAETTGRTAPGIDRAHEADLLVSGAVGLGLDVLHERRSLADVRRVLDYHLARIFPAGAGADAGDGPGAAVGARAGEGCAAVAPGTATRPGTAAPQPTSRPNTGPSSS</sequence>
<dbReference type="Pfam" id="PF00440">
    <property type="entry name" value="TetR_N"/>
    <property type="match status" value="1"/>
</dbReference>
<dbReference type="Pfam" id="PF13977">
    <property type="entry name" value="TetR_C_6"/>
    <property type="match status" value="1"/>
</dbReference>
<protein>
    <submittedName>
        <fullName evidence="8">TetR/AcrR family transcriptional regulator</fullName>
    </submittedName>
</protein>
<keyword evidence="2" id="KW-0805">Transcription regulation</keyword>